<feature type="region of interest" description="Disordered" evidence="7">
    <location>
        <begin position="342"/>
        <end position="365"/>
    </location>
</feature>
<dbReference type="GO" id="GO:0022627">
    <property type="term" value="C:cytosolic small ribosomal subunit"/>
    <property type="evidence" value="ECO:0007669"/>
    <property type="project" value="UniProtKB-UniRule"/>
</dbReference>
<evidence type="ECO:0000256" key="3">
    <source>
        <dbReference type="ARBA" id="ARBA00022980"/>
    </source>
</evidence>
<comment type="caution">
    <text evidence="5">Lacks conserved residue(s) required for the propagation of feature annotation.</text>
</comment>
<dbReference type="EMBL" id="AGNL01021714">
    <property type="protein sequence ID" value="EJK60029.1"/>
    <property type="molecule type" value="Genomic_DNA"/>
</dbReference>
<dbReference type="InterPro" id="IPR056579">
    <property type="entry name" value="Ufl1_N"/>
</dbReference>
<dbReference type="InterPro" id="IPR001593">
    <property type="entry name" value="Ribosomal_eS1"/>
</dbReference>
<evidence type="ECO:0000256" key="1">
    <source>
        <dbReference type="ARBA" id="ARBA00004496"/>
    </source>
</evidence>
<comment type="subunit">
    <text evidence="5">Component of the small ribosomal subunit. Mature ribosomes consist of a small (40S) and a large (60S) subunit. The 40S subunit contains about 33 different proteins and 1 molecule of RNA (18S). The 60S subunit contains about 49 different proteins and 3 molecules of RNA (25S, 5.8S and 5S).</text>
</comment>
<evidence type="ECO:0000313" key="10">
    <source>
        <dbReference type="Proteomes" id="UP000266841"/>
    </source>
</evidence>
<proteinExistence type="inferred from homology"/>
<gene>
    <name evidence="9" type="ORF">THAOC_19689</name>
</gene>
<dbReference type="PROSITE" id="PS01191">
    <property type="entry name" value="RIBOSOMAL_S3AE"/>
    <property type="match status" value="1"/>
</dbReference>
<dbReference type="GO" id="GO:0003735">
    <property type="term" value="F:structural constituent of ribosome"/>
    <property type="evidence" value="ECO:0007669"/>
    <property type="project" value="UniProtKB-UniRule"/>
</dbReference>
<feature type="domain" description="E3 UFM1-protein ligase 1-like N-terminal" evidence="8">
    <location>
        <begin position="526"/>
        <end position="618"/>
    </location>
</feature>
<protein>
    <recommendedName>
        <fullName evidence="5">Small ribosomal subunit protein eS1</fullName>
    </recommendedName>
</protein>
<dbReference type="Proteomes" id="UP000266841">
    <property type="component" value="Unassembled WGS sequence"/>
</dbReference>
<organism evidence="9 10">
    <name type="scientific">Thalassiosira oceanica</name>
    <name type="common">Marine diatom</name>
    <dbReference type="NCBI Taxonomy" id="159749"/>
    <lineage>
        <taxon>Eukaryota</taxon>
        <taxon>Sar</taxon>
        <taxon>Stramenopiles</taxon>
        <taxon>Ochrophyta</taxon>
        <taxon>Bacillariophyta</taxon>
        <taxon>Coscinodiscophyceae</taxon>
        <taxon>Thalassiosirophycidae</taxon>
        <taxon>Thalassiosirales</taxon>
        <taxon>Thalassiosiraceae</taxon>
        <taxon>Thalassiosira</taxon>
    </lineage>
</organism>
<dbReference type="AlphaFoldDB" id="K0S574"/>
<dbReference type="HAMAP" id="MF_03122">
    <property type="entry name" value="Ribosomal_eS1_euk"/>
    <property type="match status" value="1"/>
</dbReference>
<dbReference type="Pfam" id="PF01015">
    <property type="entry name" value="Ribosomal_S3Ae"/>
    <property type="match status" value="1"/>
</dbReference>
<name>K0S574_THAOC</name>
<dbReference type="OMA" id="CKELTEP"/>
<evidence type="ECO:0000256" key="2">
    <source>
        <dbReference type="ARBA" id="ARBA00022490"/>
    </source>
</evidence>
<evidence type="ECO:0000256" key="6">
    <source>
        <dbReference type="RuleBase" id="RU000668"/>
    </source>
</evidence>
<evidence type="ECO:0000256" key="7">
    <source>
        <dbReference type="SAM" id="MobiDB-lite"/>
    </source>
</evidence>
<accession>K0S574</accession>
<keyword evidence="10" id="KW-1185">Reference proteome</keyword>
<comment type="subcellular location">
    <subcellularLocation>
        <location evidence="1 5">Cytoplasm</location>
    </subcellularLocation>
</comment>
<dbReference type="PANTHER" id="PTHR11830">
    <property type="entry name" value="40S RIBOSOMAL PROTEIN S3A"/>
    <property type="match status" value="1"/>
</dbReference>
<reference evidence="9 10" key="1">
    <citation type="journal article" date="2012" name="Genome Biol.">
        <title>Genome and low-iron response of an oceanic diatom adapted to chronic iron limitation.</title>
        <authorList>
            <person name="Lommer M."/>
            <person name="Specht M."/>
            <person name="Roy A.S."/>
            <person name="Kraemer L."/>
            <person name="Andreson R."/>
            <person name="Gutowska M.A."/>
            <person name="Wolf J."/>
            <person name="Bergner S.V."/>
            <person name="Schilhabel M.B."/>
            <person name="Klostermeier U.C."/>
            <person name="Beiko R.G."/>
            <person name="Rosenstiel P."/>
            <person name="Hippler M."/>
            <person name="Laroche J."/>
        </authorList>
    </citation>
    <scope>NUCLEOTIDE SEQUENCE [LARGE SCALE GENOMIC DNA]</scope>
    <source>
        <strain evidence="9 10">CCMP1005</strain>
    </source>
</reference>
<keyword evidence="2 5" id="KW-0963">Cytoplasm</keyword>
<dbReference type="InterPro" id="IPR027500">
    <property type="entry name" value="Ribosomal_eS1_euk"/>
</dbReference>
<evidence type="ECO:0000256" key="4">
    <source>
        <dbReference type="ARBA" id="ARBA00023274"/>
    </source>
</evidence>
<dbReference type="GO" id="GO:0006412">
    <property type="term" value="P:translation"/>
    <property type="evidence" value="ECO:0007669"/>
    <property type="project" value="UniProtKB-UniRule"/>
</dbReference>
<keyword evidence="3 5" id="KW-0689">Ribosomal protein</keyword>
<comment type="similarity">
    <text evidence="5 6">Belongs to the eukaryotic ribosomal protein eS1 family.</text>
</comment>
<evidence type="ECO:0000313" key="9">
    <source>
        <dbReference type="EMBL" id="EJK60029.1"/>
    </source>
</evidence>
<dbReference type="eggNOG" id="KOG1628">
    <property type="taxonomic scope" value="Eukaryota"/>
</dbReference>
<sequence length="1137" mass="124752">MCLSAAVMGSRGSLSYLRYQTTERDFYVSAPLLTHFNIHSGKNKRLTKSKKGSKKKAVDPFLKKDWYKLIAPSIFSQKECGKTIITRTQGQKIASEGLKGRVIELSLGDLNQNEASSYRKIKLCVEDVQGFNCLLNFHGMDMTRDKLCSLIKKKQSIIEANVDARTTDGYIVRMFCIAFTKKQDDQLKETCYAKSAKERSIRAKMVSTMATLAGKGDLKTLVKALVAGTTGDEIVREASSIFPIKDCYIRKVKVIKKPKFDVTALMEWHNDDGQDVGQNVAPAVAEETVAGSGGRLSRVQTAHEDENGVKGQAEDLTYSTMFGDPSSPLTWEILSRLAGASTSSSGEARPFYVQRAGPGGEEPRVDEDEQFFFADPLGSASAASLSVCSRDTASERLLRMLEKYGNRNDGGRVSLAELCAWLGMETSDVLEVGDWLCNNSAGCAGGRAVVKLFNTAHQQYEFAFKENLQASILNVLNSSSYCSFEDEQARSSPTEKVAQEFNISAEDAKVLIAGIDIEHGSHACNSRLETRVISTLRRVTSPVLLESIFGASVTNDELVATVRNLCERGELPGTLSNTNGSVYTPILYTRRQRTIVDTFFQANGYITFAKCATIGLSRSQIESFVKESFVSVRALFPLTFMTFSPTITGLQPRAVLMTGSIIDTERVCRPLANIVETAILNNSCCNVKACLPDESFEAVVDVEMLMTEMLPVAMAESNLKSFRAGYQIINTSVAMFFSEAMVKDCQSMLNPLIEEHSKLRAKHCIENDLEMKTDGNLVPLVKVANAIGSKYPDLALLDAERDIVVNGRCWEAEEGQFDGVLIEFCRRKLLSDEFKRKCNRAVKAEVSLLKSVRHGLSVSSRTGGAAHRENVGASFESSFRNLCHLLQLYYKSIESLGLKAQGVEGGDCIKAKELEVDLLRGLGSCLAKLITEFCIFKSEDDTETGALHFNMSKKGDADYASASTVDYPVFELKCSQSGGDVLKHLRKSFPGSAGIMLSEMWGAIGSNEGLSGFIQFMTDSCLSLVGVPFSLLDRKTEKKLVAHRREGLLHRLEVSRNEEEVASCTVLLLLQQIKNISIYGTDLARSGLVLLKGDKKIPAAVTEDIHNLFDGDSTLLESVKKYAAAKNSKSLAGLLKG</sequence>
<dbReference type="OrthoDB" id="9834376at2759"/>
<dbReference type="SMART" id="SM01397">
    <property type="entry name" value="Ribosomal_S3Ae"/>
    <property type="match status" value="1"/>
</dbReference>
<comment type="caution">
    <text evidence="9">The sequence shown here is derived from an EMBL/GenBank/DDBJ whole genome shotgun (WGS) entry which is preliminary data.</text>
</comment>
<evidence type="ECO:0000259" key="8">
    <source>
        <dbReference type="Pfam" id="PF09743"/>
    </source>
</evidence>
<keyword evidence="4 5" id="KW-0687">Ribonucleoprotein</keyword>
<dbReference type="Pfam" id="PF09743">
    <property type="entry name" value="E3_UFM1_ligase"/>
    <property type="match status" value="1"/>
</dbReference>
<dbReference type="InterPro" id="IPR018281">
    <property type="entry name" value="Ribosomal_eS1_CS"/>
</dbReference>
<evidence type="ECO:0000256" key="5">
    <source>
        <dbReference type="HAMAP-Rule" id="MF_03122"/>
    </source>
</evidence>